<gene>
    <name evidence="1" type="ORF">AtDm6_2605</name>
</gene>
<dbReference type="STRING" id="104102.AtDm6_2605"/>
<evidence type="ECO:0000313" key="1">
    <source>
        <dbReference type="EMBL" id="KGB22107.1"/>
    </source>
</evidence>
<reference evidence="1 2" key="1">
    <citation type="submission" date="2014-06" db="EMBL/GenBank/DDBJ databases">
        <title>Functional and comparative genomic analyses of the Drosophila gut microbiota identify candidate symbiosis factors.</title>
        <authorList>
            <person name="Newell P.D."/>
            <person name="Chaston J.M."/>
            <person name="Douglas A.E."/>
        </authorList>
    </citation>
    <scope>NUCLEOTIDE SEQUENCE [LARGE SCALE GENOMIC DNA]</scope>
    <source>
        <strain evidence="1 2">DmCS_006</strain>
    </source>
</reference>
<keyword evidence="2" id="KW-1185">Reference proteome</keyword>
<organism evidence="1 2">
    <name type="scientific">Acetobacter tropicalis</name>
    <dbReference type="NCBI Taxonomy" id="104102"/>
    <lineage>
        <taxon>Bacteria</taxon>
        <taxon>Pseudomonadati</taxon>
        <taxon>Pseudomonadota</taxon>
        <taxon>Alphaproteobacteria</taxon>
        <taxon>Acetobacterales</taxon>
        <taxon>Acetobacteraceae</taxon>
        <taxon>Acetobacter</taxon>
    </lineage>
</organism>
<proteinExistence type="predicted"/>
<evidence type="ECO:0000313" key="2">
    <source>
        <dbReference type="Proteomes" id="UP000029448"/>
    </source>
</evidence>
<comment type="caution">
    <text evidence="1">The sequence shown here is derived from an EMBL/GenBank/DDBJ whole genome shotgun (WGS) entry which is preliminary data.</text>
</comment>
<dbReference type="Proteomes" id="UP000029448">
    <property type="component" value="Unassembled WGS sequence"/>
</dbReference>
<protein>
    <submittedName>
        <fullName evidence="1">Uncharacterized protein</fullName>
    </submittedName>
</protein>
<accession>A0A094YL80</accession>
<name>A0A094YL80_9PROT</name>
<sequence>MRQSTAGSVTLSWFVRAVRGFASVAACAARRAEKPEL</sequence>
<dbReference type="AlphaFoldDB" id="A0A094YL80"/>
<dbReference type="EMBL" id="JOKM01000088">
    <property type="protein sequence ID" value="KGB22107.1"/>
    <property type="molecule type" value="Genomic_DNA"/>
</dbReference>